<feature type="region of interest" description="Disordered" evidence="2">
    <location>
        <begin position="18"/>
        <end position="51"/>
    </location>
</feature>
<evidence type="ECO:0000256" key="2">
    <source>
        <dbReference type="SAM" id="MobiDB-lite"/>
    </source>
</evidence>
<keyword evidence="1" id="KW-0175">Coiled coil</keyword>
<feature type="compositionally biased region" description="Basic and acidic residues" evidence="2">
    <location>
        <begin position="40"/>
        <end position="49"/>
    </location>
</feature>
<feature type="region of interest" description="Disordered" evidence="2">
    <location>
        <begin position="1051"/>
        <end position="1078"/>
    </location>
</feature>
<evidence type="ECO:0000256" key="1">
    <source>
        <dbReference type="SAM" id="Coils"/>
    </source>
</evidence>
<protein>
    <submittedName>
        <fullName evidence="3">Uncharacterized protein</fullName>
    </submittedName>
</protein>
<feature type="coiled-coil region" evidence="1">
    <location>
        <begin position="400"/>
        <end position="462"/>
    </location>
</feature>
<gene>
    <name evidence="3" type="ORF">RMAR00112_LOCUS22860</name>
</gene>
<proteinExistence type="predicted"/>
<dbReference type="AlphaFoldDB" id="A0A7S3EHE5"/>
<feature type="coiled-coil region" evidence="1">
    <location>
        <begin position="328"/>
        <end position="376"/>
    </location>
</feature>
<name>A0A7S3EHE5_9RHOD</name>
<dbReference type="EMBL" id="HBHW01029492">
    <property type="protein sequence ID" value="CAE0054831.1"/>
    <property type="molecule type" value="Transcribed_RNA"/>
</dbReference>
<dbReference type="Gene3D" id="1.20.5.990">
    <property type="entry name" value="Nemo cc2-lz domain - 1d5 darpin complex"/>
    <property type="match status" value="1"/>
</dbReference>
<feature type="coiled-coil region" evidence="1">
    <location>
        <begin position="966"/>
        <end position="1028"/>
    </location>
</feature>
<reference evidence="3" key="1">
    <citation type="submission" date="2021-01" db="EMBL/GenBank/DDBJ databases">
        <authorList>
            <person name="Corre E."/>
            <person name="Pelletier E."/>
            <person name="Niang G."/>
            <person name="Scheremetjew M."/>
            <person name="Finn R."/>
            <person name="Kale V."/>
            <person name="Holt S."/>
            <person name="Cochrane G."/>
            <person name="Meng A."/>
            <person name="Brown T."/>
            <person name="Cohen L."/>
        </authorList>
    </citation>
    <scope>NUCLEOTIDE SEQUENCE</scope>
    <source>
        <strain evidence="3">CCMP 769</strain>
    </source>
</reference>
<accession>A0A7S3EHE5</accession>
<organism evidence="3">
    <name type="scientific">Rhodosorus marinus</name>
    <dbReference type="NCBI Taxonomy" id="101924"/>
    <lineage>
        <taxon>Eukaryota</taxon>
        <taxon>Rhodophyta</taxon>
        <taxon>Stylonematophyceae</taxon>
        <taxon>Stylonematales</taxon>
        <taxon>Stylonemataceae</taxon>
        <taxon>Rhodosorus</taxon>
    </lineage>
</organism>
<feature type="compositionally biased region" description="Acidic residues" evidence="2">
    <location>
        <begin position="29"/>
        <end position="38"/>
    </location>
</feature>
<evidence type="ECO:0000313" key="3">
    <source>
        <dbReference type="EMBL" id="CAE0054831.1"/>
    </source>
</evidence>
<sequence length="1078" mass="121970">MKLNQFWSRVFGAKVPPQPVTDESKFCDDSMDVDESTDADGGRRMDSAEHGLMQDPIEFTRDRDCRQDLVFPDLGPLPAAMTVEHSARYHSQDDTKDSHGVTVDEVVDCFSMEGWQGEEGLSGSQVLVGQQGSEEVYEEYTPFEVDSSPSTNPDSVDCYDINVESEDCTTQDDVADEEVSEVDGTDEEDTVINATADVSSPELRDKAIRLLEVDEIVEHLEQQRSKLIDENTKLKQLLEESGAQNTAEKTTFVLEQKLSKLRCDFQKERSTRAVVETEVIELEKALESKQAEIHGLHSFITENTNFANEAQAESQMHKAKSEQMWVQNRELIEEVESLEARLENAKEEYQRSQSEVQDQNSLINELKAAMEERERVGTGIEDSMELKASLSLSRKETAILQSKIEDMSHLQKRCEDAERQLSASKIALVQAEESSKQVSSELQNYREKSRKLEMDLQCATEAALRWSILAEQNNSQTRETGSAPRGLNKEEVEEGQEFFSDVVAKLRVQKSQQTPLVEVLSQRLETIIVERSRNRALTDDLRREISSQAEYIKLIESQLLEARSSEKPTEDIRKLQAKCEELQEEKNVLLNQFQQELSFCEPGDGASETNASPFKNAERLLPMLEDQQNEIRHLETLLREKQQHVSSLLGNNSGVCSTCAEQRNHCVAIVSKDKEIAQLRSKHKEEYLQALSIFGAHIDQLQELLKHEAVVNAELRTILDTNNEAATGRISSLKSQISSMTDRINQAEFAKAATVTWLRKVLRSFSGLPIPCSIGLEDLKCKADELIDSYVRDAEDLRMKVRRLEPMESCIANLRLQKKAILHIYATRGEQPVGIAWKSERATEPLSRLRSYVSAVVAAVKLRRVVESRGDNVPAVDPTMFFCSTMPPVVWQKWSTDVSPCTAMALLPSMQAGLEENKNQILELQEQLAASELSMLGRQSETFYEDTFNILLEQKENITSLLGEERQRFFEKEEHLQNRLRDAEESVLQAEANAAGEREARHLAESKVRKYVRQLEQYSSALSKAKAEKLVRSKTIVNAISRIQDVQQMSTYKSELNRSRKSAELQLGTGKENSLPPS</sequence>
<feature type="coiled-coil region" evidence="1">
    <location>
        <begin position="210"/>
        <end position="240"/>
    </location>
</feature>
<feature type="coiled-coil region" evidence="1">
    <location>
        <begin position="565"/>
        <end position="592"/>
    </location>
</feature>